<dbReference type="Pfam" id="PF00067">
    <property type="entry name" value="p450"/>
    <property type="match status" value="1"/>
</dbReference>
<keyword evidence="6 10" id="KW-0408">Iron</keyword>
<sequence length="487" mass="54064">MASSASLILSSGTPISPNRSRSGAHRRPASIGASSSASVDLPLRKIPGDYGLPFLGPLCDRLAYFYFEGRDQFFRSRIRRYGSTVFRVNVPPGPFVAPDPRVVALLDAASFPVLFDTSLIEKRDLFTGTFMPSTELTGGFRVLPYLDPAEPNHAQLKRLLFFLLGSRRHAVVAEFRRSFGDRAAFDFLVRCFFGTDPAGSRLDLDGPGLINKWVLFQLGPLLKLGLPPYLEDFLLHSFRLPPALVRADYDRLTDFFRESAGPFLDEAKRFGVSREEALHNVLFATCFNAFSGMKVLFPSLIKWIGRAGARLHGRIAEEVRSAVRGTGTGEVTVRAVEAAMPLTRSVVYEALRVEPPMPLQYGRAKRDMMVASHDGRFEVRAGEVLFGYQPFATRDPRVFERAEEFVADRFVGAEGEALLRHVLWSNGPETEGPTAENKQCAGKDFVVTVARLLVVELFLRYDSFEIEVGASPLGSLVKLTSLKRATF</sequence>
<keyword evidence="10" id="KW-0349">Heme</keyword>
<comment type="similarity">
    <text evidence="1">Belongs to the cytochrome P450 family.</text>
</comment>
<dbReference type="GO" id="GO:0005506">
    <property type="term" value="F:iron ion binding"/>
    <property type="evidence" value="ECO:0007669"/>
    <property type="project" value="InterPro"/>
</dbReference>
<evidence type="ECO:0000313" key="13">
    <source>
        <dbReference type="Proteomes" id="UP001055439"/>
    </source>
</evidence>
<keyword evidence="3 10" id="KW-0479">Metal-binding</keyword>
<keyword evidence="9" id="KW-0456">Lyase</keyword>
<evidence type="ECO:0000256" key="2">
    <source>
        <dbReference type="ARBA" id="ARBA00022516"/>
    </source>
</evidence>
<evidence type="ECO:0000256" key="7">
    <source>
        <dbReference type="ARBA" id="ARBA00023098"/>
    </source>
</evidence>
<dbReference type="OrthoDB" id="2789670at2759"/>
<evidence type="ECO:0000256" key="11">
    <source>
        <dbReference type="SAM" id="MobiDB-lite"/>
    </source>
</evidence>
<gene>
    <name evidence="12" type="ORF">MUK42_17292</name>
</gene>
<name>A0A9E7KTQ3_9LILI</name>
<evidence type="ECO:0000256" key="10">
    <source>
        <dbReference type="PIRSR" id="PIRSR602403-1"/>
    </source>
</evidence>
<dbReference type="Proteomes" id="UP001055439">
    <property type="component" value="Chromosome 8"/>
</dbReference>
<evidence type="ECO:0000256" key="9">
    <source>
        <dbReference type="ARBA" id="ARBA00023239"/>
    </source>
</evidence>
<keyword evidence="2" id="KW-0444">Lipid biosynthesis</keyword>
<reference evidence="12" key="1">
    <citation type="submission" date="2022-05" db="EMBL/GenBank/DDBJ databases">
        <title>The Musa troglodytarum L. genome provides insights into the mechanism of non-climacteric behaviour and enrichment of carotenoids.</title>
        <authorList>
            <person name="Wang J."/>
        </authorList>
    </citation>
    <scope>NUCLEOTIDE SEQUENCE</scope>
    <source>
        <tissue evidence="12">Leaf</tissue>
    </source>
</reference>
<evidence type="ECO:0000256" key="5">
    <source>
        <dbReference type="ARBA" id="ARBA00022832"/>
    </source>
</evidence>
<accession>A0A9E7KTQ3</accession>
<dbReference type="GO" id="GO:0016705">
    <property type="term" value="F:oxidoreductase activity, acting on paired donors, with incorporation or reduction of molecular oxygen"/>
    <property type="evidence" value="ECO:0007669"/>
    <property type="project" value="InterPro"/>
</dbReference>
<dbReference type="AlphaFoldDB" id="A0A9E7KTQ3"/>
<comment type="cofactor">
    <cofactor evidence="10">
        <name>heme</name>
        <dbReference type="ChEBI" id="CHEBI:30413"/>
    </cofactor>
</comment>
<dbReference type="CDD" id="cd11071">
    <property type="entry name" value="CYP74"/>
    <property type="match status" value="1"/>
</dbReference>
<dbReference type="SUPFAM" id="SSF48264">
    <property type="entry name" value="Cytochrome P450"/>
    <property type="match status" value="1"/>
</dbReference>
<dbReference type="PRINTS" id="PR00465">
    <property type="entry name" value="EP450IV"/>
</dbReference>
<evidence type="ECO:0000256" key="1">
    <source>
        <dbReference type="ARBA" id="ARBA00010617"/>
    </source>
</evidence>
<dbReference type="Gene3D" id="1.10.630.10">
    <property type="entry name" value="Cytochrome P450"/>
    <property type="match status" value="1"/>
</dbReference>
<keyword evidence="5" id="KW-0276">Fatty acid metabolism</keyword>
<dbReference type="GO" id="GO:0006633">
    <property type="term" value="P:fatty acid biosynthetic process"/>
    <property type="evidence" value="ECO:0007669"/>
    <property type="project" value="UniProtKB-KW"/>
</dbReference>
<feature type="compositionally biased region" description="Polar residues" evidence="11">
    <location>
        <begin position="1"/>
        <end position="21"/>
    </location>
</feature>
<dbReference type="GO" id="GO:0004497">
    <property type="term" value="F:monooxygenase activity"/>
    <property type="evidence" value="ECO:0007669"/>
    <property type="project" value="InterPro"/>
</dbReference>
<keyword evidence="8" id="KW-0275">Fatty acid biosynthesis</keyword>
<evidence type="ECO:0000256" key="6">
    <source>
        <dbReference type="ARBA" id="ARBA00023004"/>
    </source>
</evidence>
<dbReference type="GO" id="GO:0016125">
    <property type="term" value="P:sterol metabolic process"/>
    <property type="evidence" value="ECO:0007669"/>
    <property type="project" value="TreeGrafter"/>
</dbReference>
<evidence type="ECO:0000256" key="4">
    <source>
        <dbReference type="ARBA" id="ARBA00022767"/>
    </source>
</evidence>
<dbReference type="GO" id="GO:0031408">
    <property type="term" value="P:oxylipin biosynthetic process"/>
    <property type="evidence" value="ECO:0007669"/>
    <property type="project" value="UniProtKB-KW"/>
</dbReference>
<feature type="region of interest" description="Disordered" evidence="11">
    <location>
        <begin position="1"/>
        <end position="33"/>
    </location>
</feature>
<dbReference type="GO" id="GO:0020037">
    <property type="term" value="F:heme binding"/>
    <property type="evidence" value="ECO:0007669"/>
    <property type="project" value="InterPro"/>
</dbReference>
<organism evidence="12 13">
    <name type="scientific">Musa troglodytarum</name>
    <name type="common">fe'i banana</name>
    <dbReference type="NCBI Taxonomy" id="320322"/>
    <lineage>
        <taxon>Eukaryota</taxon>
        <taxon>Viridiplantae</taxon>
        <taxon>Streptophyta</taxon>
        <taxon>Embryophyta</taxon>
        <taxon>Tracheophyta</taxon>
        <taxon>Spermatophyta</taxon>
        <taxon>Magnoliopsida</taxon>
        <taxon>Liliopsida</taxon>
        <taxon>Zingiberales</taxon>
        <taxon>Musaceae</taxon>
        <taxon>Musa</taxon>
    </lineage>
</organism>
<keyword evidence="13" id="KW-1185">Reference proteome</keyword>
<dbReference type="PANTHER" id="PTHR24286">
    <property type="entry name" value="CYTOCHROME P450 26"/>
    <property type="match status" value="1"/>
</dbReference>
<dbReference type="EMBL" id="CP097510">
    <property type="protein sequence ID" value="URE31582.1"/>
    <property type="molecule type" value="Genomic_DNA"/>
</dbReference>
<keyword evidence="4" id="KW-0925">Oxylipin biosynthesis</keyword>
<dbReference type="InterPro" id="IPR001128">
    <property type="entry name" value="Cyt_P450"/>
</dbReference>
<evidence type="ECO:0000256" key="3">
    <source>
        <dbReference type="ARBA" id="ARBA00022723"/>
    </source>
</evidence>
<proteinExistence type="inferred from homology"/>
<protein>
    <submittedName>
        <fullName evidence="12">Allene oxide synthase</fullName>
    </submittedName>
</protein>
<dbReference type="GO" id="GO:0016829">
    <property type="term" value="F:lyase activity"/>
    <property type="evidence" value="ECO:0007669"/>
    <property type="project" value="UniProtKB-KW"/>
</dbReference>
<keyword evidence="7" id="KW-0443">Lipid metabolism</keyword>
<evidence type="ECO:0000313" key="12">
    <source>
        <dbReference type="EMBL" id="URE31582.1"/>
    </source>
</evidence>
<feature type="binding site" description="axial binding residue" evidence="10">
    <location>
        <position position="440"/>
    </location>
    <ligand>
        <name>heme</name>
        <dbReference type="ChEBI" id="CHEBI:30413"/>
    </ligand>
    <ligandPart>
        <name>Fe</name>
        <dbReference type="ChEBI" id="CHEBI:18248"/>
    </ligandPart>
</feature>
<dbReference type="PANTHER" id="PTHR24286:SF255">
    <property type="entry name" value="ALLENE OXIDE SYNTHASE, CHLOROPLASTIC"/>
    <property type="match status" value="1"/>
</dbReference>
<evidence type="ECO:0000256" key="8">
    <source>
        <dbReference type="ARBA" id="ARBA00023160"/>
    </source>
</evidence>
<dbReference type="InterPro" id="IPR036396">
    <property type="entry name" value="Cyt_P450_sf"/>
</dbReference>
<dbReference type="InterPro" id="IPR002403">
    <property type="entry name" value="Cyt_P450_E_grp-IV"/>
</dbReference>